<dbReference type="EC" id="3.4.24.-" evidence="11"/>
<keyword evidence="6 11" id="KW-0378">Hydrolase</keyword>
<evidence type="ECO:0000256" key="2">
    <source>
        <dbReference type="ARBA" id="ARBA00004141"/>
    </source>
</evidence>
<dbReference type="Pfam" id="PF17820">
    <property type="entry name" value="PDZ_6"/>
    <property type="match status" value="1"/>
</dbReference>
<dbReference type="GO" id="GO:0008237">
    <property type="term" value="F:metallopeptidase activity"/>
    <property type="evidence" value="ECO:0007669"/>
    <property type="project" value="UniProtKB-KW"/>
</dbReference>
<keyword evidence="14" id="KW-1185">Reference proteome</keyword>
<protein>
    <recommendedName>
        <fullName evidence="11">Zinc metalloprotease</fullName>
        <ecNumber evidence="11">3.4.24.-</ecNumber>
    </recommendedName>
</protein>
<comment type="caution">
    <text evidence="13">The sequence shown here is derived from an EMBL/GenBank/DDBJ whole genome shotgun (WGS) entry which is preliminary data.</text>
</comment>
<keyword evidence="10 11" id="KW-0472">Membrane</keyword>
<dbReference type="NCBIfam" id="TIGR00054">
    <property type="entry name" value="RIP metalloprotease RseP"/>
    <property type="match status" value="1"/>
</dbReference>
<evidence type="ECO:0000259" key="12">
    <source>
        <dbReference type="PROSITE" id="PS50106"/>
    </source>
</evidence>
<proteinExistence type="inferred from homology"/>
<keyword evidence="11" id="KW-0479">Metal-binding</keyword>
<dbReference type="Proteomes" id="UP001501588">
    <property type="component" value="Unassembled WGS sequence"/>
</dbReference>
<dbReference type="InterPro" id="IPR008915">
    <property type="entry name" value="Peptidase_M50"/>
</dbReference>
<dbReference type="InterPro" id="IPR004387">
    <property type="entry name" value="Pept_M50_Zn"/>
</dbReference>
<evidence type="ECO:0000256" key="1">
    <source>
        <dbReference type="ARBA" id="ARBA00001947"/>
    </source>
</evidence>
<keyword evidence="5 11" id="KW-0812">Transmembrane</keyword>
<dbReference type="PROSITE" id="PS50106">
    <property type="entry name" value="PDZ"/>
    <property type="match status" value="1"/>
</dbReference>
<feature type="domain" description="PDZ" evidence="12">
    <location>
        <begin position="134"/>
        <end position="177"/>
    </location>
</feature>
<dbReference type="CDD" id="cd23081">
    <property type="entry name" value="cpPDZ_EcRseP-like"/>
    <property type="match status" value="1"/>
</dbReference>
<sequence length="378" mass="40512">MDLIAQSWNLLPALPRTLIAFALVLGVLVFVHEMGHYLAARWRGVHVDAFSIGFGRPVWRRTDRRGTEWRLGWLPLGGYVKLHGQEVPEETDEATRASWRPGQTFHEKPVRDRAIVVAAGPVANYLLAVLLFAGLAMSVGRPVGNTTVGMVVQGSAAERGGLRVGDEILSLDGERVSRFEQVQRHVQPRAGQPIEIRVARDSGERSLTVTPDAREGGPGGATTGVLGIQGGAARLERLSFGPALAAGVSQAIDVTWQSLTSIGEMLTGQRSARDLGGPIRIAEVSGEAASLGLAPLVTLMALLSVSLGLLNLFPVPLLDGGHLVFYALEAIRGRPLPPRAQEYGYRAGFALLATLFLLVSWNDIVHGTIGRFVARLVG</sequence>
<comment type="caution">
    <text evidence="11">Lacks conserved residue(s) required for the propagation of feature annotation.</text>
</comment>
<keyword evidence="7 11" id="KW-0862">Zinc</keyword>
<dbReference type="InterPro" id="IPR001478">
    <property type="entry name" value="PDZ"/>
</dbReference>
<evidence type="ECO:0000256" key="7">
    <source>
        <dbReference type="ARBA" id="ARBA00022833"/>
    </source>
</evidence>
<dbReference type="SMART" id="SM00228">
    <property type="entry name" value="PDZ"/>
    <property type="match status" value="1"/>
</dbReference>
<dbReference type="EMBL" id="BAAAFZ010000015">
    <property type="protein sequence ID" value="GAA0578618.1"/>
    <property type="molecule type" value="Genomic_DNA"/>
</dbReference>
<gene>
    <name evidence="13" type="primary">rseP</name>
    <name evidence="13" type="ORF">GCM10009416_16460</name>
</gene>
<evidence type="ECO:0000256" key="3">
    <source>
        <dbReference type="ARBA" id="ARBA00007931"/>
    </source>
</evidence>
<comment type="similarity">
    <text evidence="3 11">Belongs to the peptidase M50B family.</text>
</comment>
<dbReference type="Pfam" id="PF02163">
    <property type="entry name" value="Peptidase_M50"/>
    <property type="match status" value="1"/>
</dbReference>
<feature type="transmembrane region" description="Helical" evidence="11">
    <location>
        <begin position="13"/>
        <end position="31"/>
    </location>
</feature>
<dbReference type="CDD" id="cd06163">
    <property type="entry name" value="S2P-M50_PDZ_RseP-like"/>
    <property type="match status" value="1"/>
</dbReference>
<evidence type="ECO:0000256" key="4">
    <source>
        <dbReference type="ARBA" id="ARBA00022670"/>
    </source>
</evidence>
<name>A0ABP3Q324_9PROT</name>
<keyword evidence="4" id="KW-0645">Protease</keyword>
<evidence type="ECO:0000256" key="5">
    <source>
        <dbReference type="ARBA" id="ARBA00022692"/>
    </source>
</evidence>
<dbReference type="InterPro" id="IPR041489">
    <property type="entry name" value="PDZ_6"/>
</dbReference>
<comment type="cofactor">
    <cofactor evidence="1 11">
        <name>Zn(2+)</name>
        <dbReference type="ChEBI" id="CHEBI:29105"/>
    </cofactor>
</comment>
<dbReference type="SUPFAM" id="SSF50156">
    <property type="entry name" value="PDZ domain-like"/>
    <property type="match status" value="1"/>
</dbReference>
<dbReference type="InterPro" id="IPR036034">
    <property type="entry name" value="PDZ_sf"/>
</dbReference>
<reference evidence="14" key="1">
    <citation type="journal article" date="2019" name="Int. J. Syst. Evol. Microbiol.">
        <title>The Global Catalogue of Microorganisms (GCM) 10K type strain sequencing project: providing services to taxonomists for standard genome sequencing and annotation.</title>
        <authorList>
            <consortium name="The Broad Institute Genomics Platform"/>
            <consortium name="The Broad Institute Genome Sequencing Center for Infectious Disease"/>
            <person name="Wu L."/>
            <person name="Ma J."/>
        </authorList>
    </citation>
    <scope>NUCLEOTIDE SEQUENCE [LARGE SCALE GENOMIC DNA]</scope>
    <source>
        <strain evidence="14">JCM 9933</strain>
    </source>
</reference>
<accession>A0ABP3Q324</accession>
<evidence type="ECO:0000256" key="10">
    <source>
        <dbReference type="ARBA" id="ARBA00023136"/>
    </source>
</evidence>
<dbReference type="PANTHER" id="PTHR42837:SF2">
    <property type="entry name" value="MEMBRANE METALLOPROTEASE ARASP2, CHLOROPLASTIC-RELATED"/>
    <property type="match status" value="1"/>
</dbReference>
<organism evidence="13 14">
    <name type="scientific">Craurococcus roseus</name>
    <dbReference type="NCBI Taxonomy" id="77585"/>
    <lineage>
        <taxon>Bacteria</taxon>
        <taxon>Pseudomonadati</taxon>
        <taxon>Pseudomonadota</taxon>
        <taxon>Alphaproteobacteria</taxon>
        <taxon>Acetobacterales</taxon>
        <taxon>Acetobacteraceae</taxon>
        <taxon>Craurococcus</taxon>
    </lineage>
</organism>
<dbReference type="PANTHER" id="PTHR42837">
    <property type="entry name" value="REGULATOR OF SIGMA-E PROTEASE RSEP"/>
    <property type="match status" value="1"/>
</dbReference>
<dbReference type="RefSeq" id="WP_343894730.1">
    <property type="nucleotide sequence ID" value="NZ_BAAAFZ010000015.1"/>
</dbReference>
<dbReference type="Gene3D" id="2.30.42.10">
    <property type="match status" value="1"/>
</dbReference>
<keyword evidence="9 11" id="KW-0482">Metalloprotease</keyword>
<evidence type="ECO:0000256" key="11">
    <source>
        <dbReference type="RuleBase" id="RU362031"/>
    </source>
</evidence>
<comment type="subcellular location">
    <subcellularLocation>
        <location evidence="2">Membrane</location>
        <topology evidence="2">Multi-pass membrane protein</topology>
    </subcellularLocation>
</comment>
<evidence type="ECO:0000256" key="9">
    <source>
        <dbReference type="ARBA" id="ARBA00023049"/>
    </source>
</evidence>
<evidence type="ECO:0000313" key="13">
    <source>
        <dbReference type="EMBL" id="GAA0578618.1"/>
    </source>
</evidence>
<evidence type="ECO:0000256" key="8">
    <source>
        <dbReference type="ARBA" id="ARBA00022989"/>
    </source>
</evidence>
<keyword evidence="8 11" id="KW-1133">Transmembrane helix</keyword>
<evidence type="ECO:0000256" key="6">
    <source>
        <dbReference type="ARBA" id="ARBA00022801"/>
    </source>
</evidence>
<evidence type="ECO:0000313" key="14">
    <source>
        <dbReference type="Proteomes" id="UP001501588"/>
    </source>
</evidence>